<feature type="compositionally biased region" description="Low complexity" evidence="1">
    <location>
        <begin position="372"/>
        <end position="424"/>
    </location>
</feature>
<reference evidence="3" key="1">
    <citation type="journal article" date="2019" name="Int. J. Syst. Evol. Microbiol.">
        <title>The Global Catalogue of Microorganisms (GCM) 10K type strain sequencing project: providing services to taxonomists for standard genome sequencing and annotation.</title>
        <authorList>
            <consortium name="The Broad Institute Genomics Platform"/>
            <consortium name="The Broad Institute Genome Sequencing Center for Infectious Disease"/>
            <person name="Wu L."/>
            <person name="Ma J."/>
        </authorList>
    </citation>
    <scope>NUCLEOTIDE SEQUENCE [LARGE SCALE GENOMIC DNA]</scope>
    <source>
        <strain evidence="3">JCM 30346</strain>
    </source>
</reference>
<feature type="compositionally biased region" description="Pro residues" evidence="1">
    <location>
        <begin position="355"/>
        <end position="371"/>
    </location>
</feature>
<keyword evidence="3" id="KW-1185">Reference proteome</keyword>
<name>A0ABW1NJ69_9ACTN</name>
<evidence type="ECO:0000313" key="2">
    <source>
        <dbReference type="EMBL" id="MFC6082908.1"/>
    </source>
</evidence>
<dbReference type="EMBL" id="JBHSRF010000022">
    <property type="protein sequence ID" value="MFC6082908.1"/>
    <property type="molecule type" value="Genomic_DNA"/>
</dbReference>
<protein>
    <submittedName>
        <fullName evidence="2">Uncharacterized protein</fullName>
    </submittedName>
</protein>
<evidence type="ECO:0000313" key="3">
    <source>
        <dbReference type="Proteomes" id="UP001596137"/>
    </source>
</evidence>
<comment type="caution">
    <text evidence="2">The sequence shown here is derived from an EMBL/GenBank/DDBJ whole genome shotgun (WGS) entry which is preliminary data.</text>
</comment>
<evidence type="ECO:0000256" key="1">
    <source>
        <dbReference type="SAM" id="MobiDB-lite"/>
    </source>
</evidence>
<proteinExistence type="predicted"/>
<organism evidence="2 3">
    <name type="scientific">Sphaerisporangium aureirubrum</name>
    <dbReference type="NCBI Taxonomy" id="1544736"/>
    <lineage>
        <taxon>Bacteria</taxon>
        <taxon>Bacillati</taxon>
        <taxon>Actinomycetota</taxon>
        <taxon>Actinomycetes</taxon>
        <taxon>Streptosporangiales</taxon>
        <taxon>Streptosporangiaceae</taxon>
        <taxon>Sphaerisporangium</taxon>
    </lineage>
</organism>
<feature type="region of interest" description="Disordered" evidence="1">
    <location>
        <begin position="353"/>
        <end position="495"/>
    </location>
</feature>
<sequence>MAFQCQVSNKVDSDTIGFKAAVVTVALSAASGFAMLKDPAGGKPRYAAALAYGLGGGAYAGAQVGVKLPQVAGRWSTEFTRGVEASVVGGARVGFIYESPDEGAMRAVLDRTWPPAGWNRMTVELGATVAGTGEIGVGVLAGLRVGGEVSTAAELTVYPGSGMSVARAWRGTIAAGSGGNGPSLLGLKGGWEGTLAVSYVLRFDADTVPRQLSVVTETRAGDELVQTTRILDLRVRRNAALLERAWPDLLVNPFPAVAHGAGIFLTSAAESLWRRMETAGTKVRAVYALTSQEQEYALAYSLFGGSLQTGTLDSRLRSIAITRAGVEVPQKCVAVPAPSRPPLQHPAELLILPPACLPPTDPTPAPSPSGPPTADATPEATATDPGAATDPGTTAGPDTTPDPGATPGPDVTPTGDVTPDPATGAGCGQVTSPSPPESPTPTGTLTPTDTPTDTPTPTPATTDTPAPSPTTAGTSTPSTGATDEPTVSSPPPSSG</sequence>
<feature type="compositionally biased region" description="Low complexity" evidence="1">
    <location>
        <begin position="440"/>
        <end position="483"/>
    </location>
</feature>
<dbReference type="RefSeq" id="WP_380753929.1">
    <property type="nucleotide sequence ID" value="NZ_JBHSRF010000022.1"/>
</dbReference>
<gene>
    <name evidence="2" type="ORF">ACFP1K_17185</name>
</gene>
<dbReference type="Proteomes" id="UP001596137">
    <property type="component" value="Unassembled WGS sequence"/>
</dbReference>
<accession>A0ABW1NJ69</accession>